<dbReference type="PROSITE" id="PS51722">
    <property type="entry name" value="G_TR_2"/>
    <property type="match status" value="1"/>
</dbReference>
<comment type="catalytic activity">
    <reaction evidence="7">
        <text>GTP + H2O = GDP + phosphate + H(+)</text>
        <dbReference type="Rhea" id="RHEA:19669"/>
        <dbReference type="ChEBI" id="CHEBI:15377"/>
        <dbReference type="ChEBI" id="CHEBI:15378"/>
        <dbReference type="ChEBI" id="CHEBI:37565"/>
        <dbReference type="ChEBI" id="CHEBI:43474"/>
        <dbReference type="ChEBI" id="CHEBI:58189"/>
    </reaction>
</comment>
<dbReference type="CDD" id="cd01885">
    <property type="entry name" value="EF2"/>
    <property type="match status" value="1"/>
</dbReference>
<evidence type="ECO:0000313" key="12">
    <source>
        <dbReference type="EMBL" id="KAJ2787695.1"/>
    </source>
</evidence>
<dbReference type="InterPro" id="IPR004161">
    <property type="entry name" value="EFTu-like_2"/>
</dbReference>
<dbReference type="GO" id="GO:0042256">
    <property type="term" value="P:cytosolic ribosome assembly"/>
    <property type="evidence" value="ECO:0007669"/>
    <property type="project" value="TreeGrafter"/>
</dbReference>
<sequence length="1227" mass="135194">MPIVPPSKLAELQTNVRNIRNVCVLAHVDHGKTTLSDALLATNGIISNKLAGKVRYLDSREDEQERGITMESSGISLYYKLAREPADSDSDAESTEYLVNLIDSPGHVDFASEVASAARLSDGALVLVDVVEGVCTQTVSVLRQAWVENVHPVLFLNKIDRLIVEWQMTPNEAYVHMQQLIEQVNAVLAGFWEGDRLAEDSRKLEEAKERWRETHGDDAPMTEWYLEEKDDSQIYFSPEQGNVLFGSAIDGWAFRVNHFAAIFSEKLGLPSPAKLQPLMWGEYFIDPKTKRRVLTRKQYTKLYGTGKAAAAMPLFVQLCLVPLWQVYESIVVEYDQEKIDKVISTLGVKVLPRDRKTKDHRALLTVVMQGWLPLAQTCMVAIIEQLPSPVAAQPLRLPPLVHGEAKSQADKKAVEPTNDIERALFACTAGTATDPAPLVAYIGKIVSIPRESLPEFSSGANKSNRLTMTADEMRARGRDAVRRELALSRESASGTPLSLLSPQDPASAVASGVATPIQNASTSSASSQYASPDVLVDAMREKLELEADPEAGEDETLVGFGRIYSGTVRVGDKIWAMQPKYNAKNKSTQSYLKQVTVRALYMMMGREFVRLKEVPAGNVFGIRGVAGAILKSGTLASDPLKCPNLAAIHSETYPIVRVALEPVNPQDISKLVRGLELLNQADPCVQIISQSTGERVLVTAGELHLERCMKDLRERFAKCEIHVSEPIVPYREGIVRQSGQSGVLLGEMGSSGQLLAIISKTSHGKNTEDPNEQAEDHIRTKSAENQLSRGEVSMTTANGMVTITVQVEPLPEKTTRFLLRHEDDIGRVVKLASASQRRNRLYAASEALEESGSIGDEDELDTMVAAINVDSDEDEGNDESMQTKTAKPSKSSELGPWLQSRLRTTFRRAKGWEPQRVDHAMASGLWAFGPRRVGPNMLLYSESMTAQSSKAHTSWFNARNPSAAESSSAATPSILSSPDESDSDEHFEAATTPDSASQSKNTQYSIRDFEESINTGFQLATQSGPLCFEPLAGVAVTVKNFVYNNGGAVGTNSPIQSAEAVNSSVLSGQIITTVRDAIKAGYLQWSPRLYLAMYTCDIQATSEVLGKVYAVINRRRGRILSEEMREGTPYFTIKAAIPIVESFGFADDIRKRTSGAAIPLLLFRGYEPLDTDPFWVPTTEEELEDLGEKADRENVAKKYMDKVRKRKGLFVERKIVEHAEKQRTLKK</sequence>
<dbReference type="Gene3D" id="3.30.70.870">
    <property type="entry name" value="Elongation Factor G (Translational Gtpase), domain 3"/>
    <property type="match status" value="1"/>
</dbReference>
<dbReference type="InterPro" id="IPR041095">
    <property type="entry name" value="EFG_II"/>
</dbReference>
<feature type="compositionally biased region" description="Polar residues" evidence="10">
    <location>
        <begin position="992"/>
        <end position="1003"/>
    </location>
</feature>
<dbReference type="AlphaFoldDB" id="A0A9W8HSZ9"/>
<dbReference type="FunFam" id="3.40.50.300:FF:000746">
    <property type="entry name" value="Ribosome assembly protein 1"/>
    <property type="match status" value="1"/>
</dbReference>
<dbReference type="Pfam" id="PF14492">
    <property type="entry name" value="EFG_III"/>
    <property type="match status" value="1"/>
</dbReference>
<dbReference type="FunFam" id="3.30.70.240:FF:000006">
    <property type="entry name" value="Elongation factor like GTPase 1"/>
    <property type="match status" value="1"/>
</dbReference>
<reference evidence="12" key="1">
    <citation type="submission" date="2022-07" db="EMBL/GenBank/DDBJ databases">
        <title>Phylogenomic reconstructions and comparative analyses of Kickxellomycotina fungi.</title>
        <authorList>
            <person name="Reynolds N.K."/>
            <person name="Stajich J.E."/>
            <person name="Barry K."/>
            <person name="Grigoriev I.V."/>
            <person name="Crous P."/>
            <person name="Smith M.E."/>
        </authorList>
    </citation>
    <scope>NUCLEOTIDE SEQUENCE</scope>
    <source>
        <strain evidence="12">BCRC 34489</strain>
    </source>
</reference>
<dbReference type="InterPro" id="IPR027417">
    <property type="entry name" value="P-loop_NTPase"/>
</dbReference>
<dbReference type="InterPro" id="IPR014721">
    <property type="entry name" value="Ribsml_uS5_D2-typ_fold_subgr"/>
</dbReference>
<feature type="region of interest" description="Disordered" evidence="10">
    <location>
        <begin position="762"/>
        <end position="787"/>
    </location>
</feature>
<evidence type="ECO:0000313" key="13">
    <source>
        <dbReference type="Proteomes" id="UP001140172"/>
    </source>
</evidence>
<dbReference type="Gene3D" id="3.40.50.300">
    <property type="entry name" value="P-loop containing nucleotide triphosphate hydrolases"/>
    <property type="match status" value="1"/>
</dbReference>
<dbReference type="InterPro" id="IPR000640">
    <property type="entry name" value="EFG_V-like"/>
</dbReference>
<dbReference type="Proteomes" id="UP001140172">
    <property type="component" value="Unassembled WGS sequence"/>
</dbReference>
<evidence type="ECO:0000256" key="4">
    <source>
        <dbReference type="ARBA" id="ARBA00022741"/>
    </source>
</evidence>
<dbReference type="CDD" id="cd16261">
    <property type="entry name" value="EF2_snRNP_III"/>
    <property type="match status" value="1"/>
</dbReference>
<evidence type="ECO:0000256" key="9">
    <source>
        <dbReference type="ARBA" id="ARBA00081809"/>
    </source>
</evidence>
<dbReference type="FunFam" id="3.30.70.870:FF:000002">
    <property type="entry name" value="Translation elongation factor 2"/>
    <property type="match status" value="1"/>
</dbReference>
<keyword evidence="2" id="KW-0963">Cytoplasm</keyword>
<dbReference type="CDD" id="cd04096">
    <property type="entry name" value="eEF2_snRNP_like_C"/>
    <property type="match status" value="1"/>
</dbReference>
<dbReference type="GO" id="GO:0003924">
    <property type="term" value="F:GTPase activity"/>
    <property type="evidence" value="ECO:0007669"/>
    <property type="project" value="InterPro"/>
</dbReference>
<dbReference type="SMART" id="SM00838">
    <property type="entry name" value="EFG_C"/>
    <property type="match status" value="1"/>
</dbReference>
<keyword evidence="5" id="KW-0378">Hydrolase</keyword>
<dbReference type="SUPFAM" id="SSF54211">
    <property type="entry name" value="Ribosomal protein S5 domain 2-like"/>
    <property type="match status" value="1"/>
</dbReference>
<evidence type="ECO:0000256" key="3">
    <source>
        <dbReference type="ARBA" id="ARBA00022517"/>
    </source>
</evidence>
<evidence type="ECO:0000256" key="6">
    <source>
        <dbReference type="ARBA" id="ARBA00023134"/>
    </source>
</evidence>
<feature type="compositionally biased region" description="Polar residues" evidence="10">
    <location>
        <begin position="879"/>
        <end position="892"/>
    </location>
</feature>
<organism evidence="12 13">
    <name type="scientific">Coemansia interrupta</name>
    <dbReference type="NCBI Taxonomy" id="1126814"/>
    <lineage>
        <taxon>Eukaryota</taxon>
        <taxon>Fungi</taxon>
        <taxon>Fungi incertae sedis</taxon>
        <taxon>Zoopagomycota</taxon>
        <taxon>Kickxellomycotina</taxon>
        <taxon>Kickxellomycetes</taxon>
        <taxon>Kickxellales</taxon>
        <taxon>Kickxellaceae</taxon>
        <taxon>Coemansia</taxon>
    </lineage>
</organism>
<dbReference type="OrthoDB" id="364892at2759"/>
<evidence type="ECO:0000256" key="10">
    <source>
        <dbReference type="SAM" id="MobiDB-lite"/>
    </source>
</evidence>
<dbReference type="Pfam" id="PF00679">
    <property type="entry name" value="EFG_C"/>
    <property type="match status" value="1"/>
</dbReference>
<dbReference type="EMBL" id="JANBUM010000015">
    <property type="protein sequence ID" value="KAJ2787695.1"/>
    <property type="molecule type" value="Genomic_DNA"/>
</dbReference>
<dbReference type="InterPro" id="IPR020568">
    <property type="entry name" value="Ribosomal_Su5_D2-typ_SF"/>
</dbReference>
<keyword evidence="6" id="KW-0342">GTP-binding</keyword>
<evidence type="ECO:0000256" key="1">
    <source>
        <dbReference type="ARBA" id="ARBA00004496"/>
    </source>
</evidence>
<dbReference type="NCBIfam" id="TIGR00231">
    <property type="entry name" value="small_GTP"/>
    <property type="match status" value="1"/>
</dbReference>
<dbReference type="Gene3D" id="2.40.30.10">
    <property type="entry name" value="Translation factors"/>
    <property type="match status" value="1"/>
</dbReference>
<evidence type="ECO:0000256" key="8">
    <source>
        <dbReference type="ARBA" id="ARBA00068031"/>
    </source>
</evidence>
<dbReference type="CDD" id="cd01681">
    <property type="entry name" value="aeEF2_snRNP_like_IV"/>
    <property type="match status" value="1"/>
</dbReference>
<feature type="domain" description="Tr-type G" evidence="11">
    <location>
        <begin position="17"/>
        <end position="273"/>
    </location>
</feature>
<dbReference type="InterPro" id="IPR009000">
    <property type="entry name" value="Transl_B-barrel_sf"/>
</dbReference>
<dbReference type="PANTHER" id="PTHR42908">
    <property type="entry name" value="TRANSLATION ELONGATION FACTOR-RELATED"/>
    <property type="match status" value="1"/>
</dbReference>
<dbReference type="Pfam" id="PF00009">
    <property type="entry name" value="GTP_EFTU"/>
    <property type="match status" value="1"/>
</dbReference>
<keyword evidence="13" id="KW-1185">Reference proteome</keyword>
<comment type="caution">
    <text evidence="12">The sequence shown here is derived from an EMBL/GenBank/DDBJ whole genome shotgun (WGS) entry which is preliminary data.</text>
</comment>
<dbReference type="SUPFAM" id="SSF54980">
    <property type="entry name" value="EF-G C-terminal domain-like"/>
    <property type="match status" value="2"/>
</dbReference>
<dbReference type="CDD" id="cd16268">
    <property type="entry name" value="EF2_II"/>
    <property type="match status" value="1"/>
</dbReference>
<dbReference type="SUPFAM" id="SSF52540">
    <property type="entry name" value="P-loop containing nucleoside triphosphate hydrolases"/>
    <property type="match status" value="1"/>
</dbReference>
<keyword evidence="3" id="KW-0690">Ribosome biogenesis</keyword>
<feature type="region of interest" description="Disordered" evidence="10">
    <location>
        <begin position="962"/>
        <end position="1003"/>
    </location>
</feature>
<dbReference type="Gene3D" id="3.30.230.10">
    <property type="match status" value="1"/>
</dbReference>
<gene>
    <name evidence="12" type="primary">RIA1</name>
    <name evidence="12" type="ORF">GGI15_000518</name>
</gene>
<evidence type="ECO:0000256" key="5">
    <source>
        <dbReference type="ARBA" id="ARBA00022801"/>
    </source>
</evidence>
<evidence type="ECO:0000256" key="7">
    <source>
        <dbReference type="ARBA" id="ARBA00048548"/>
    </source>
</evidence>
<feature type="compositionally biased region" description="Low complexity" evidence="10">
    <location>
        <begin position="962"/>
        <end position="978"/>
    </location>
</feature>
<dbReference type="Pfam" id="PF03144">
    <property type="entry name" value="GTP_EFTU_D2"/>
    <property type="match status" value="1"/>
</dbReference>
<dbReference type="InterPro" id="IPR035647">
    <property type="entry name" value="EFG_III/V"/>
</dbReference>
<dbReference type="GO" id="GO:0005829">
    <property type="term" value="C:cytosol"/>
    <property type="evidence" value="ECO:0007669"/>
    <property type="project" value="TreeGrafter"/>
</dbReference>
<dbReference type="Gene3D" id="3.30.70.240">
    <property type="match status" value="1"/>
</dbReference>
<name>A0A9W8HSZ9_9FUNG</name>
<evidence type="ECO:0000259" key="11">
    <source>
        <dbReference type="PROSITE" id="PS51722"/>
    </source>
</evidence>
<dbReference type="PRINTS" id="PR00315">
    <property type="entry name" value="ELONGATNFCT"/>
</dbReference>
<evidence type="ECO:0000256" key="2">
    <source>
        <dbReference type="ARBA" id="ARBA00022490"/>
    </source>
</evidence>
<dbReference type="GO" id="GO:1990904">
    <property type="term" value="C:ribonucleoprotein complex"/>
    <property type="evidence" value="ECO:0007669"/>
    <property type="project" value="TreeGrafter"/>
</dbReference>
<dbReference type="GO" id="GO:0043022">
    <property type="term" value="F:ribosome binding"/>
    <property type="evidence" value="ECO:0007669"/>
    <property type="project" value="TreeGrafter"/>
</dbReference>
<dbReference type="SUPFAM" id="SSF50447">
    <property type="entry name" value="Translation proteins"/>
    <property type="match status" value="1"/>
</dbReference>
<comment type="subcellular location">
    <subcellularLocation>
        <location evidence="1">Cytoplasm</location>
    </subcellularLocation>
</comment>
<protein>
    <recommendedName>
        <fullName evidence="8">Ribosome assembly protein 1</fullName>
    </recommendedName>
    <alternativeName>
        <fullName evidence="9">Elongation factor-like 1</fullName>
    </alternativeName>
</protein>
<dbReference type="InterPro" id="IPR000795">
    <property type="entry name" value="T_Tr_GTP-bd_dom"/>
</dbReference>
<feature type="region of interest" description="Disordered" evidence="10">
    <location>
        <begin position="871"/>
        <end position="895"/>
    </location>
</feature>
<dbReference type="InterPro" id="IPR005225">
    <property type="entry name" value="Small_GTP-bd"/>
</dbReference>
<accession>A0A9W8HSZ9</accession>
<dbReference type="PANTHER" id="PTHR42908:SF3">
    <property type="entry name" value="ELONGATION FACTOR-LIKE GTPASE 1"/>
    <property type="match status" value="1"/>
</dbReference>
<proteinExistence type="predicted"/>
<keyword evidence="4" id="KW-0547">Nucleotide-binding</keyword>
<dbReference type="GO" id="GO:0005525">
    <property type="term" value="F:GTP binding"/>
    <property type="evidence" value="ECO:0007669"/>
    <property type="project" value="UniProtKB-KW"/>
</dbReference>